<evidence type="ECO:0000256" key="5">
    <source>
        <dbReference type="ARBA" id="ARBA00023295"/>
    </source>
</evidence>
<evidence type="ECO:0000256" key="3">
    <source>
        <dbReference type="ARBA" id="ARBA00012756"/>
    </source>
</evidence>
<feature type="domain" description="Glycoside hydrolase family 42 N-terminal" evidence="7">
    <location>
        <begin position="22"/>
        <end position="390"/>
    </location>
</feature>
<dbReference type="GO" id="GO:0004565">
    <property type="term" value="F:beta-galactosidase activity"/>
    <property type="evidence" value="ECO:0007669"/>
    <property type="project" value="UniProtKB-EC"/>
</dbReference>
<dbReference type="InterPro" id="IPR029062">
    <property type="entry name" value="Class_I_gatase-like"/>
</dbReference>
<evidence type="ECO:0000259" key="9">
    <source>
        <dbReference type="Pfam" id="PF08533"/>
    </source>
</evidence>
<dbReference type="Proteomes" id="UP001549257">
    <property type="component" value="Unassembled WGS sequence"/>
</dbReference>
<reference evidence="10 11" key="1">
    <citation type="submission" date="2024-06" db="EMBL/GenBank/DDBJ databases">
        <title>Sorghum-associated microbial communities from plants grown in Nebraska, USA.</title>
        <authorList>
            <person name="Schachtman D."/>
        </authorList>
    </citation>
    <scope>NUCLEOTIDE SEQUENCE [LARGE SCALE GENOMIC DNA]</scope>
    <source>
        <strain evidence="10 11">2857</strain>
    </source>
</reference>
<evidence type="ECO:0000256" key="6">
    <source>
        <dbReference type="PIRNR" id="PIRNR001084"/>
    </source>
</evidence>
<dbReference type="Pfam" id="PF08532">
    <property type="entry name" value="Glyco_hydro_42M"/>
    <property type="match status" value="1"/>
</dbReference>
<sequence length="678" mass="73979">MSKTPVAELIDAERAQFTYGADYNPEQWAPEVWLEDARLMREAGVNLVAINIFGWAQLEPLPGQYDFSALDAVIDVLHDHGIGINLGTGTSSPPAWLSYQYPESLPTMSDGTQRAFGGRQAFCPSSPAYREHSVKLVEQVARRYGSHPAVKLWHVSNEIGCHNAHCYCAISAEAFRGWLRGRYTTLDALNTAWGTAFWSQKYAAWEHIQTPRLTVSTGNPAQALDFMRFSSDELLAQYRAEETVLREHSAVPVTTNFMVTAHIRNQDYWAWAPHMDLVANDHYLDNRLGAVREELSFAADVTRGLAGGGPWLLMETATSSVNWQPRNIAKSPREMIRNILTHVARGADGISFFQWRASLQGSEKFHSAMLPHTGEDTKVWREVVELGGILGRISDVAGTRVVSDVALVFDWQAWWATDLDSHPTGDVKYLDQVHRVYNALLAEGFTVDIVAPGASLAGHRLVVVPSLYSVSDADASNLSDFVAAGGHAVVTFFSGIVDEDDRVITGGYPGAFRDLLGVSTEEFFPLQPTDELALSNGSTATMWSERVHLRGADAVTAFESGPLAGGPAVTRNDFGSGVAWYLATNLDPDGLRGLLATAARRAGVELPLAVPAGVEVVRRAGDGVVFLFVINHTDVAFDIAAEGTELITGDTVTTSLTVPAGEVRIVRHTTETESRETL</sequence>
<dbReference type="RefSeq" id="WP_354025474.1">
    <property type="nucleotide sequence ID" value="NZ_JBEPSJ010000003.1"/>
</dbReference>
<name>A0ABV2QQU1_9MICO</name>
<comment type="caution">
    <text evidence="10">The sequence shown here is derived from an EMBL/GenBank/DDBJ whole genome shotgun (WGS) entry which is preliminary data.</text>
</comment>
<dbReference type="EMBL" id="JBEPSJ010000003">
    <property type="protein sequence ID" value="MET4583315.1"/>
    <property type="molecule type" value="Genomic_DNA"/>
</dbReference>
<proteinExistence type="inferred from homology"/>
<dbReference type="InterPro" id="IPR013738">
    <property type="entry name" value="Beta_galactosidase_Trimer"/>
</dbReference>
<keyword evidence="5 6" id="KW-0326">Glycosidase</keyword>
<dbReference type="InterPro" id="IPR003476">
    <property type="entry name" value="Glyco_hydro_42"/>
</dbReference>
<dbReference type="CDD" id="cd03143">
    <property type="entry name" value="A4_beta-galactosidase_middle_domain"/>
    <property type="match status" value="1"/>
</dbReference>
<protein>
    <recommendedName>
        <fullName evidence="3 6">Beta-galactosidase</fullName>
        <shortName evidence="6">Beta-gal</shortName>
        <ecNumber evidence="3 6">3.2.1.23</ecNumber>
    </recommendedName>
</protein>
<evidence type="ECO:0000259" key="8">
    <source>
        <dbReference type="Pfam" id="PF08532"/>
    </source>
</evidence>
<comment type="similarity">
    <text evidence="2 6">Belongs to the glycosyl hydrolase 42 family.</text>
</comment>
<dbReference type="Pfam" id="PF08533">
    <property type="entry name" value="Glyco_hydro_42C"/>
    <property type="match status" value="1"/>
</dbReference>
<dbReference type="InterPro" id="IPR013780">
    <property type="entry name" value="Glyco_hydro_b"/>
</dbReference>
<keyword evidence="4 6" id="KW-0378">Hydrolase</keyword>
<evidence type="ECO:0000259" key="7">
    <source>
        <dbReference type="Pfam" id="PF02449"/>
    </source>
</evidence>
<comment type="catalytic activity">
    <reaction evidence="1 6">
        <text>Hydrolysis of terminal non-reducing beta-D-galactose residues in beta-D-galactosides.</text>
        <dbReference type="EC" id="3.2.1.23"/>
    </reaction>
</comment>
<dbReference type="InterPro" id="IPR013529">
    <property type="entry name" value="Glyco_hydro_42_N"/>
</dbReference>
<gene>
    <name evidence="10" type="ORF">ABIE21_002834</name>
</gene>
<dbReference type="InterPro" id="IPR013739">
    <property type="entry name" value="Beta_galactosidase_C"/>
</dbReference>
<dbReference type="SUPFAM" id="SSF51445">
    <property type="entry name" value="(Trans)glycosidases"/>
    <property type="match status" value="1"/>
</dbReference>
<dbReference type="PANTHER" id="PTHR36447">
    <property type="entry name" value="BETA-GALACTOSIDASE GANA"/>
    <property type="match status" value="1"/>
</dbReference>
<dbReference type="PANTHER" id="PTHR36447:SF1">
    <property type="entry name" value="BETA-GALACTOSIDASE GANA"/>
    <property type="match status" value="1"/>
</dbReference>
<evidence type="ECO:0000256" key="2">
    <source>
        <dbReference type="ARBA" id="ARBA00005940"/>
    </source>
</evidence>
<dbReference type="Gene3D" id="3.20.20.80">
    <property type="entry name" value="Glycosidases"/>
    <property type="match status" value="1"/>
</dbReference>
<dbReference type="PIRSF" id="PIRSF001084">
    <property type="entry name" value="B-galactosidase"/>
    <property type="match status" value="1"/>
</dbReference>
<dbReference type="InterPro" id="IPR017853">
    <property type="entry name" value="GH"/>
</dbReference>
<dbReference type="SUPFAM" id="SSF52317">
    <property type="entry name" value="Class I glutamine amidotransferase-like"/>
    <property type="match status" value="1"/>
</dbReference>
<evidence type="ECO:0000256" key="4">
    <source>
        <dbReference type="ARBA" id="ARBA00022801"/>
    </source>
</evidence>
<evidence type="ECO:0000313" key="10">
    <source>
        <dbReference type="EMBL" id="MET4583315.1"/>
    </source>
</evidence>
<keyword evidence="11" id="KW-1185">Reference proteome</keyword>
<evidence type="ECO:0000313" key="11">
    <source>
        <dbReference type="Proteomes" id="UP001549257"/>
    </source>
</evidence>
<dbReference type="Gene3D" id="3.40.50.880">
    <property type="match status" value="1"/>
</dbReference>
<dbReference type="Pfam" id="PF02449">
    <property type="entry name" value="Glyco_hydro_42"/>
    <property type="match status" value="1"/>
</dbReference>
<dbReference type="Gene3D" id="2.60.40.1180">
    <property type="entry name" value="Golgi alpha-mannosidase II"/>
    <property type="match status" value="1"/>
</dbReference>
<dbReference type="EC" id="3.2.1.23" evidence="3 6"/>
<evidence type="ECO:0000256" key="1">
    <source>
        <dbReference type="ARBA" id="ARBA00001412"/>
    </source>
</evidence>
<feature type="domain" description="Beta-galactosidase C-terminal" evidence="9">
    <location>
        <begin position="613"/>
        <end position="667"/>
    </location>
</feature>
<feature type="domain" description="Beta-galactosidase trimerisation" evidence="8">
    <location>
        <begin position="404"/>
        <end position="604"/>
    </location>
</feature>
<organism evidence="10 11">
    <name type="scientific">Conyzicola nivalis</name>
    <dbReference type="NCBI Taxonomy" id="1477021"/>
    <lineage>
        <taxon>Bacteria</taxon>
        <taxon>Bacillati</taxon>
        <taxon>Actinomycetota</taxon>
        <taxon>Actinomycetes</taxon>
        <taxon>Micrococcales</taxon>
        <taxon>Microbacteriaceae</taxon>
        <taxon>Conyzicola</taxon>
    </lineage>
</organism>
<accession>A0ABV2QQU1</accession>